<keyword evidence="2" id="KW-0812">Transmembrane</keyword>
<organism evidence="3 4">
    <name type="scientific">Actinokineospora iranica</name>
    <dbReference type="NCBI Taxonomy" id="1271860"/>
    <lineage>
        <taxon>Bacteria</taxon>
        <taxon>Bacillati</taxon>
        <taxon>Actinomycetota</taxon>
        <taxon>Actinomycetes</taxon>
        <taxon>Pseudonocardiales</taxon>
        <taxon>Pseudonocardiaceae</taxon>
        <taxon>Actinokineospora</taxon>
    </lineage>
</organism>
<sequence length="199" mass="20636">MSHPPHQGPPHGPPPTAAPGYGPQPGYPPGAMPGHPYPAGPAYGPPHPPGYPSGPPRPSHTGLWVGLAVGVVALLGLAFTGFVAPGFFLSPPAPAFDLVKAEQTAEQFGDALELSDGGQRAIGFLCDPADSATTDLITQLNARKPRYVYIMTRVSDATTGTYNLAGDLSNPTQPFYPVAVVAVVQGRYCVQSFTRPPAS</sequence>
<evidence type="ECO:0000256" key="1">
    <source>
        <dbReference type="SAM" id="MobiDB-lite"/>
    </source>
</evidence>
<feature type="region of interest" description="Disordered" evidence="1">
    <location>
        <begin position="1"/>
        <end position="56"/>
    </location>
</feature>
<evidence type="ECO:0000256" key="2">
    <source>
        <dbReference type="SAM" id="Phobius"/>
    </source>
</evidence>
<proteinExistence type="predicted"/>
<dbReference type="AlphaFoldDB" id="A0A1G6UYZ2"/>
<evidence type="ECO:0000313" key="4">
    <source>
        <dbReference type="Proteomes" id="UP000199501"/>
    </source>
</evidence>
<dbReference type="RefSeq" id="WP_139190902.1">
    <property type="nucleotide sequence ID" value="NZ_FMZZ01000011.1"/>
</dbReference>
<name>A0A1G6UYZ2_9PSEU</name>
<accession>A0A1G6UYZ2</accession>
<keyword evidence="4" id="KW-1185">Reference proteome</keyword>
<reference evidence="4" key="1">
    <citation type="submission" date="2016-10" db="EMBL/GenBank/DDBJ databases">
        <authorList>
            <person name="Varghese N."/>
            <person name="Submissions S."/>
        </authorList>
    </citation>
    <scope>NUCLEOTIDE SEQUENCE [LARGE SCALE GENOMIC DNA]</scope>
    <source>
        <strain evidence="4">IBRC-M 10403</strain>
    </source>
</reference>
<feature type="transmembrane region" description="Helical" evidence="2">
    <location>
        <begin position="63"/>
        <end position="89"/>
    </location>
</feature>
<feature type="compositionally biased region" description="Pro residues" evidence="1">
    <location>
        <begin position="25"/>
        <end position="56"/>
    </location>
</feature>
<keyword evidence="2" id="KW-1133">Transmembrane helix</keyword>
<feature type="compositionally biased region" description="Pro residues" evidence="1">
    <location>
        <begin position="1"/>
        <end position="17"/>
    </location>
</feature>
<evidence type="ECO:0000313" key="3">
    <source>
        <dbReference type="EMBL" id="SDD46610.1"/>
    </source>
</evidence>
<dbReference type="EMBL" id="FMZZ01000011">
    <property type="protein sequence ID" value="SDD46610.1"/>
    <property type="molecule type" value="Genomic_DNA"/>
</dbReference>
<dbReference type="Proteomes" id="UP000199501">
    <property type="component" value="Unassembled WGS sequence"/>
</dbReference>
<keyword evidence="2" id="KW-0472">Membrane</keyword>
<protein>
    <submittedName>
        <fullName evidence="3">Uncharacterized protein</fullName>
    </submittedName>
</protein>
<gene>
    <name evidence="3" type="ORF">SAMN05216174_111164</name>
</gene>